<dbReference type="InterPro" id="IPR031098">
    <property type="entry name" value="Crust_neurohorm"/>
</dbReference>
<dbReference type="Pfam" id="PF01147">
    <property type="entry name" value="Crust_neurohorm"/>
    <property type="match status" value="1"/>
</dbReference>
<dbReference type="InterPro" id="IPR035957">
    <property type="entry name" value="Crust_neurohorm_sf"/>
</dbReference>
<comment type="similarity">
    <text evidence="2">Belongs to the arthropod CHH/MIH/GIH/VIH hormone family.</text>
</comment>
<sequence length="77" mass="8739">MRTFLLLCCLLVGASVAKVTQDCHFSNEYFLASQSICDRCGELIAEENIGEKCEENCFRNEAMERCLDVVIQRQNEG</sequence>
<evidence type="ECO:0000256" key="2">
    <source>
        <dbReference type="ARBA" id="ARBA00005447"/>
    </source>
</evidence>
<evidence type="ECO:0000313" key="5">
    <source>
        <dbReference type="EMBL" id="AHF45795.1"/>
    </source>
</evidence>
<dbReference type="SUPFAM" id="SSF81778">
    <property type="entry name" value="Crustacean CHH/MIH/GIH neurohormone"/>
    <property type="match status" value="1"/>
</dbReference>
<proteinExistence type="evidence at transcript level"/>
<dbReference type="Gene3D" id="1.10.2010.10">
    <property type="entry name" value="Crustacean CHH/MIH/GIH neurohormone"/>
    <property type="match status" value="1"/>
</dbReference>
<feature type="signal peptide" evidence="4">
    <location>
        <begin position="1"/>
        <end position="17"/>
    </location>
</feature>
<reference evidence="5" key="1">
    <citation type="submission" date="2012-11" db="EMBL/GenBank/DDBJ databases">
        <authorList>
            <person name="Chen J."/>
            <person name="Li Q."/>
            <person name="He Y."/>
            <person name="Liang H."/>
        </authorList>
    </citation>
    <scope>NUCLEOTIDE SEQUENCE</scope>
</reference>
<accession>A0A088BP69</accession>
<name>A0A088BP69_HETVE</name>
<evidence type="ECO:0000256" key="1">
    <source>
        <dbReference type="ARBA" id="ARBA00003845"/>
    </source>
</evidence>
<evidence type="ECO:0000256" key="3">
    <source>
        <dbReference type="ARBA" id="ARBA00022729"/>
    </source>
</evidence>
<comment type="function">
    <text evidence="1">May increase the toxicity of alpha-latrotoxin and/or other venom components. Is non-toxic to mice and to the cockroach Periplaneta americana.</text>
</comment>
<organism evidence="5">
    <name type="scientific">Heteropoda venatoria</name>
    <name type="common">Brown huntsman spider</name>
    <name type="synonym">Aranea venatoria</name>
    <dbReference type="NCBI Taxonomy" id="152925"/>
    <lineage>
        <taxon>Eukaryota</taxon>
        <taxon>Metazoa</taxon>
        <taxon>Ecdysozoa</taxon>
        <taxon>Arthropoda</taxon>
        <taxon>Chelicerata</taxon>
        <taxon>Arachnida</taxon>
        <taxon>Araneae</taxon>
        <taxon>Araneomorphae</taxon>
        <taxon>Entelegynae</taxon>
        <taxon>Dionycha</taxon>
        <taxon>Sparassidae</taxon>
        <taxon>Heteropoda</taxon>
    </lineage>
</organism>
<protein>
    <submittedName>
        <fullName evidence="5">Secretory peptide</fullName>
    </submittedName>
</protein>
<keyword evidence="3 4" id="KW-0732">Signal</keyword>
<evidence type="ECO:0000256" key="4">
    <source>
        <dbReference type="SAM" id="SignalP"/>
    </source>
</evidence>
<feature type="chain" id="PRO_5001836345" evidence="4">
    <location>
        <begin position="18"/>
        <end position="77"/>
    </location>
</feature>
<dbReference type="AlphaFoldDB" id="A0A088BP69"/>
<dbReference type="EMBL" id="KC145646">
    <property type="protein sequence ID" value="AHF45795.1"/>
    <property type="molecule type" value="mRNA"/>
</dbReference>